<dbReference type="InterPro" id="IPR012349">
    <property type="entry name" value="Split_barrel_FMN-bd"/>
</dbReference>
<dbReference type="SUPFAM" id="SSF50475">
    <property type="entry name" value="FMN-binding split barrel"/>
    <property type="match status" value="1"/>
</dbReference>
<keyword evidence="4" id="KW-1185">Reference proteome</keyword>
<dbReference type="InterPro" id="IPR019920">
    <property type="entry name" value="F420-binding_dom_put"/>
</dbReference>
<feature type="domain" description="Pyridoxamine 5'-phosphate oxidase N-terminal" evidence="2">
    <location>
        <begin position="4"/>
        <end position="107"/>
    </location>
</feature>
<evidence type="ECO:0000256" key="1">
    <source>
        <dbReference type="ARBA" id="ARBA00023002"/>
    </source>
</evidence>
<name>A0A326TQK1_THEHA</name>
<dbReference type="Gene3D" id="2.30.110.10">
    <property type="entry name" value="Electron Transport, Fmn-binding Protein, Chain A"/>
    <property type="match status" value="1"/>
</dbReference>
<proteinExistence type="predicted"/>
<keyword evidence="1" id="KW-0560">Oxidoreductase</keyword>
<evidence type="ECO:0000259" key="2">
    <source>
        <dbReference type="Pfam" id="PF01243"/>
    </source>
</evidence>
<dbReference type="OrthoDB" id="159904at2"/>
<comment type="caution">
    <text evidence="3">The sequence shown here is derived from an EMBL/GenBank/DDBJ whole genome shotgun (WGS) entry which is preliminary data.</text>
</comment>
<protein>
    <submittedName>
        <fullName evidence="3">PPOX class probable F420-dependent enzyme</fullName>
    </submittedName>
</protein>
<organism evidence="3 4">
    <name type="scientific">Thermosporothrix hazakensis</name>
    <dbReference type="NCBI Taxonomy" id="644383"/>
    <lineage>
        <taxon>Bacteria</taxon>
        <taxon>Bacillati</taxon>
        <taxon>Chloroflexota</taxon>
        <taxon>Ktedonobacteria</taxon>
        <taxon>Ktedonobacterales</taxon>
        <taxon>Thermosporotrichaceae</taxon>
        <taxon>Thermosporothrix</taxon>
    </lineage>
</organism>
<gene>
    <name evidence="3" type="ORF">EI42_06293</name>
</gene>
<reference evidence="3 4" key="1">
    <citation type="submission" date="2018-06" db="EMBL/GenBank/DDBJ databases">
        <title>Genomic Encyclopedia of Archaeal and Bacterial Type Strains, Phase II (KMG-II): from individual species to whole genera.</title>
        <authorList>
            <person name="Goeker M."/>
        </authorList>
    </citation>
    <scope>NUCLEOTIDE SEQUENCE [LARGE SCALE GENOMIC DNA]</scope>
    <source>
        <strain evidence="3 4">ATCC BAA-1881</strain>
    </source>
</reference>
<dbReference type="Proteomes" id="UP000248806">
    <property type="component" value="Unassembled WGS sequence"/>
</dbReference>
<dbReference type="Pfam" id="PF01243">
    <property type="entry name" value="PNPOx_N"/>
    <property type="match status" value="1"/>
</dbReference>
<dbReference type="AlphaFoldDB" id="A0A326TQK1"/>
<dbReference type="NCBIfam" id="TIGR03618">
    <property type="entry name" value="Rv1155_F420"/>
    <property type="match status" value="1"/>
</dbReference>
<dbReference type="GO" id="GO:0016627">
    <property type="term" value="F:oxidoreductase activity, acting on the CH-CH group of donors"/>
    <property type="evidence" value="ECO:0007669"/>
    <property type="project" value="TreeGrafter"/>
</dbReference>
<dbReference type="InterPro" id="IPR011576">
    <property type="entry name" value="Pyridox_Oxase_N"/>
</dbReference>
<evidence type="ECO:0000313" key="4">
    <source>
        <dbReference type="Proteomes" id="UP000248806"/>
    </source>
</evidence>
<dbReference type="PANTHER" id="PTHR35176:SF6">
    <property type="entry name" value="HEME OXYGENASE HI_0854-RELATED"/>
    <property type="match status" value="1"/>
</dbReference>
<dbReference type="InterPro" id="IPR052019">
    <property type="entry name" value="F420H2_bilvrd_red/Heme_oxyg"/>
</dbReference>
<sequence>MTLAEQFQKLLSQPNNAIVAVNRAESGPQITPVWYVWDGESFYFSTTKDRAKYRLIQHDPAISLLVEDGPTYIAAYGKAEVLEDNPEAIARKILEKYVPANKVEEYLPMTQAPGRIIVKLHPDQFVTSSQVLMQRA</sequence>
<dbReference type="EMBL" id="QKUF01000057">
    <property type="protein sequence ID" value="PZW18211.1"/>
    <property type="molecule type" value="Genomic_DNA"/>
</dbReference>
<dbReference type="GO" id="GO:0005829">
    <property type="term" value="C:cytosol"/>
    <property type="evidence" value="ECO:0007669"/>
    <property type="project" value="TreeGrafter"/>
</dbReference>
<dbReference type="RefSeq" id="WP_111326712.1">
    <property type="nucleotide sequence ID" value="NZ_BIFX01000002.1"/>
</dbReference>
<dbReference type="GO" id="GO:0070967">
    <property type="term" value="F:coenzyme F420 binding"/>
    <property type="evidence" value="ECO:0007669"/>
    <property type="project" value="TreeGrafter"/>
</dbReference>
<accession>A0A326TQK1</accession>
<evidence type="ECO:0000313" key="3">
    <source>
        <dbReference type="EMBL" id="PZW18211.1"/>
    </source>
</evidence>
<dbReference type="PANTHER" id="PTHR35176">
    <property type="entry name" value="HEME OXYGENASE HI_0854-RELATED"/>
    <property type="match status" value="1"/>
</dbReference>